<gene>
    <name evidence="2" type="primary">BQ5605_C008g05317</name>
    <name evidence="2" type="ORF">BQ5605_C008G05317</name>
</gene>
<evidence type="ECO:0000256" key="1">
    <source>
        <dbReference type="SAM" id="MobiDB-lite"/>
    </source>
</evidence>
<dbReference type="AlphaFoldDB" id="A0A2X0N6P3"/>
<organism evidence="2 3">
    <name type="scientific">Microbotryum silenes-dioicae</name>
    <dbReference type="NCBI Taxonomy" id="796604"/>
    <lineage>
        <taxon>Eukaryota</taxon>
        <taxon>Fungi</taxon>
        <taxon>Dikarya</taxon>
        <taxon>Basidiomycota</taxon>
        <taxon>Pucciniomycotina</taxon>
        <taxon>Microbotryomycetes</taxon>
        <taxon>Microbotryales</taxon>
        <taxon>Microbotryaceae</taxon>
        <taxon>Microbotryum</taxon>
    </lineage>
</organism>
<evidence type="ECO:0000313" key="2">
    <source>
        <dbReference type="EMBL" id="SGY80164.1"/>
    </source>
</evidence>
<protein>
    <submittedName>
        <fullName evidence="2">BQ5605_C008g05317 protein</fullName>
    </submittedName>
</protein>
<keyword evidence="3" id="KW-1185">Reference proteome</keyword>
<feature type="compositionally biased region" description="Polar residues" evidence="1">
    <location>
        <begin position="1"/>
        <end position="25"/>
    </location>
</feature>
<reference evidence="2 3" key="1">
    <citation type="submission" date="2016-11" db="EMBL/GenBank/DDBJ databases">
        <authorList>
            <person name="Jaros S."/>
            <person name="Januszkiewicz K."/>
            <person name="Wedrychowicz H."/>
        </authorList>
    </citation>
    <scope>NUCLEOTIDE SEQUENCE [LARGE SCALE GENOMIC DNA]</scope>
</reference>
<dbReference type="EMBL" id="FQNC01000048">
    <property type="protein sequence ID" value="SGY80164.1"/>
    <property type="molecule type" value="Genomic_DNA"/>
</dbReference>
<dbReference type="Proteomes" id="UP000249464">
    <property type="component" value="Unassembled WGS sequence"/>
</dbReference>
<evidence type="ECO:0000313" key="3">
    <source>
        <dbReference type="Proteomes" id="UP000249464"/>
    </source>
</evidence>
<accession>A0A2X0N6P3</accession>
<feature type="region of interest" description="Disordered" evidence="1">
    <location>
        <begin position="1"/>
        <end position="26"/>
    </location>
</feature>
<sequence>MSASSPYGTRSSTWSPDTTAKSESLSPKLCAVAEEDDQDLLYEKLPATQVGLPAGPTRSFMVP</sequence>
<name>A0A2X0N6P3_9BASI</name>
<proteinExistence type="predicted"/>